<sequence length="161" mass="18811">MKLRGKAQGFLLFEHLVNLLIMCLCILTLVNITHLLKTALAYQNRLDELRFADACLAIDELINVSYVSTGKTIIFEPFLPNDSGYLIKKEYRLDWYAKKQMLRLQSSDRKGHMPLLLNGKHSSLQFIDRTLQLQTTIHGKKYLVYFYPRHLKETTYEKITS</sequence>
<evidence type="ECO:0008006" key="4">
    <source>
        <dbReference type="Google" id="ProtNLM"/>
    </source>
</evidence>
<keyword evidence="1" id="KW-1133">Transmembrane helix</keyword>
<proteinExistence type="predicted"/>
<reference evidence="2" key="1">
    <citation type="journal article" date="2021" name="PeerJ">
        <title>Extensive microbial diversity within the chicken gut microbiome revealed by metagenomics and culture.</title>
        <authorList>
            <person name="Gilroy R."/>
            <person name="Ravi A."/>
            <person name="Getino M."/>
            <person name="Pursley I."/>
            <person name="Horton D.L."/>
            <person name="Alikhan N.F."/>
            <person name="Baker D."/>
            <person name="Gharbi K."/>
            <person name="Hall N."/>
            <person name="Watson M."/>
            <person name="Adriaenssens E.M."/>
            <person name="Foster-Nyarko E."/>
            <person name="Jarju S."/>
            <person name="Secka A."/>
            <person name="Antonio M."/>
            <person name="Oren A."/>
            <person name="Chaudhuri R.R."/>
            <person name="La Ragione R."/>
            <person name="Hildebrand F."/>
            <person name="Pallen M.J."/>
        </authorList>
    </citation>
    <scope>NUCLEOTIDE SEQUENCE</scope>
    <source>
        <strain evidence="2">F6-6636</strain>
    </source>
</reference>
<organism evidence="2 3">
    <name type="scientific">Candidatus Paralactobacillus gallistercoris</name>
    <dbReference type="NCBI Taxonomy" id="2838724"/>
    <lineage>
        <taxon>Bacteria</taxon>
        <taxon>Bacillati</taxon>
        <taxon>Bacillota</taxon>
        <taxon>Bacilli</taxon>
        <taxon>Lactobacillales</taxon>
        <taxon>Lactobacillaceae</taxon>
        <taxon>Lactobacillus</taxon>
    </lineage>
</organism>
<accession>A0A948TK41</accession>
<keyword evidence="1" id="KW-0812">Transmembrane</keyword>
<keyword evidence="1" id="KW-0472">Membrane</keyword>
<feature type="transmembrane region" description="Helical" evidence="1">
    <location>
        <begin position="12"/>
        <end position="36"/>
    </location>
</feature>
<gene>
    <name evidence="2" type="ORF">H9901_05390</name>
</gene>
<reference evidence="2" key="2">
    <citation type="submission" date="2021-04" db="EMBL/GenBank/DDBJ databases">
        <authorList>
            <person name="Gilroy R."/>
        </authorList>
    </citation>
    <scope>NUCLEOTIDE SEQUENCE</scope>
    <source>
        <strain evidence="2">F6-6636</strain>
    </source>
</reference>
<evidence type="ECO:0000256" key="1">
    <source>
        <dbReference type="SAM" id="Phobius"/>
    </source>
</evidence>
<evidence type="ECO:0000313" key="3">
    <source>
        <dbReference type="Proteomes" id="UP000777303"/>
    </source>
</evidence>
<evidence type="ECO:0000313" key="2">
    <source>
        <dbReference type="EMBL" id="MBU3852113.1"/>
    </source>
</evidence>
<name>A0A948TK41_9LACO</name>
<comment type="caution">
    <text evidence="2">The sequence shown here is derived from an EMBL/GenBank/DDBJ whole genome shotgun (WGS) entry which is preliminary data.</text>
</comment>
<dbReference type="Proteomes" id="UP000777303">
    <property type="component" value="Unassembled WGS sequence"/>
</dbReference>
<protein>
    <recommendedName>
        <fullName evidence="4">Competence protein ComGF</fullName>
    </recommendedName>
</protein>
<dbReference type="AlphaFoldDB" id="A0A948TK41"/>
<dbReference type="EMBL" id="JAHLFS010000063">
    <property type="protein sequence ID" value="MBU3852113.1"/>
    <property type="molecule type" value="Genomic_DNA"/>
</dbReference>